<evidence type="ECO:0000256" key="1">
    <source>
        <dbReference type="ARBA" id="ARBA00004651"/>
    </source>
</evidence>
<dbReference type="EMBL" id="JALKII010000004">
    <property type="protein sequence ID" value="MCK0537673.1"/>
    <property type="molecule type" value="Genomic_DNA"/>
</dbReference>
<evidence type="ECO:0000256" key="14">
    <source>
        <dbReference type="HAMAP-Rule" id="MF_01006"/>
    </source>
</evidence>
<comment type="subcellular location">
    <subcellularLocation>
        <location evidence="1 14">Cell membrane</location>
        <topology evidence="1 14">Multi-pass membrane protein</topology>
    </subcellularLocation>
</comment>
<keyword evidence="5 14" id="KW-1003">Cell membrane</keyword>
<comment type="caution">
    <text evidence="15">The sequence shown here is derived from an EMBL/GenBank/DDBJ whole genome shotgun (WGS) entry which is preliminary data.</text>
</comment>
<dbReference type="HAMAP" id="MF_01006">
    <property type="entry name" value="Undec_diphosphatase"/>
    <property type="match status" value="1"/>
</dbReference>
<gene>
    <name evidence="14" type="primary">uppP</name>
    <name evidence="15" type="ORF">MU846_08115</name>
</gene>
<dbReference type="Proteomes" id="UP001165524">
    <property type="component" value="Unassembled WGS sequence"/>
</dbReference>
<sequence length="269" mass="28777">MDWLQALILAVVQGLTEFLPVSSSAHLILPAQLLGWQDQGLAFDVAVHLGTLVAVLGYYRAQLGAMVAGAWQGVSQRRVNDDLRLGLLIVWATLPAVIFGLLFKDMIEQYTRSVAVIGTTTILFGLLLWVADARGRQTIGLMGIGMGVATLIGLAQAMALIPGTSRSGITLTAALLLGLRREDGAHFSFLLSIPVILGALVLMSRDLIGFEHGYSFAQLAVACLVSALVAYLSIGFFLRLVARMSMAPFAIYRLLLGSVLLLSLWLGVA</sequence>
<feature type="transmembrane region" description="Helical" evidence="14">
    <location>
        <begin position="85"/>
        <end position="103"/>
    </location>
</feature>
<evidence type="ECO:0000313" key="15">
    <source>
        <dbReference type="EMBL" id="MCK0537673.1"/>
    </source>
</evidence>
<evidence type="ECO:0000256" key="6">
    <source>
        <dbReference type="ARBA" id="ARBA00022692"/>
    </source>
</evidence>
<feature type="transmembrane region" description="Helical" evidence="14">
    <location>
        <begin position="109"/>
        <end position="131"/>
    </location>
</feature>
<dbReference type="PANTHER" id="PTHR30622">
    <property type="entry name" value="UNDECAPRENYL-DIPHOSPHATASE"/>
    <property type="match status" value="1"/>
</dbReference>
<accession>A0ABT0E759</accession>
<protein>
    <recommendedName>
        <fullName evidence="4 14">Undecaprenyl-diphosphatase</fullName>
        <ecNumber evidence="3 14">3.6.1.27</ecNumber>
    </recommendedName>
    <alternativeName>
        <fullName evidence="12 14">Bacitracin resistance protein</fullName>
    </alternativeName>
    <alternativeName>
        <fullName evidence="11 14">Undecaprenyl pyrophosphate phosphatase</fullName>
    </alternativeName>
</protein>
<evidence type="ECO:0000256" key="12">
    <source>
        <dbReference type="ARBA" id="ARBA00032932"/>
    </source>
</evidence>
<feature type="transmembrane region" description="Helical" evidence="14">
    <location>
        <begin position="250"/>
        <end position="268"/>
    </location>
</feature>
<keyword evidence="14" id="KW-0573">Peptidoglycan synthesis</keyword>
<dbReference type="EC" id="3.6.1.27" evidence="3 14"/>
<reference evidence="15" key="1">
    <citation type="submission" date="2022-04" db="EMBL/GenBank/DDBJ databases">
        <title>Alcanivorax sp. CY1518 draft genome sequence.</title>
        <authorList>
            <person name="Zhao G."/>
            <person name="An M."/>
        </authorList>
    </citation>
    <scope>NUCLEOTIDE SEQUENCE</scope>
    <source>
        <strain evidence="15">CY1518</strain>
    </source>
</reference>
<proteinExistence type="inferred from homology"/>
<keyword evidence="14" id="KW-0961">Cell wall biogenesis/degradation</keyword>
<comment type="catalytic activity">
    <reaction evidence="13 14">
        <text>di-trans,octa-cis-undecaprenyl diphosphate + H2O = di-trans,octa-cis-undecaprenyl phosphate + phosphate + H(+)</text>
        <dbReference type="Rhea" id="RHEA:28094"/>
        <dbReference type="ChEBI" id="CHEBI:15377"/>
        <dbReference type="ChEBI" id="CHEBI:15378"/>
        <dbReference type="ChEBI" id="CHEBI:43474"/>
        <dbReference type="ChEBI" id="CHEBI:58405"/>
        <dbReference type="ChEBI" id="CHEBI:60392"/>
        <dbReference type="EC" id="3.6.1.27"/>
    </reaction>
</comment>
<evidence type="ECO:0000256" key="7">
    <source>
        <dbReference type="ARBA" id="ARBA00022801"/>
    </source>
</evidence>
<dbReference type="PANTHER" id="PTHR30622:SF4">
    <property type="entry name" value="UNDECAPRENYL-DIPHOSPHATASE"/>
    <property type="match status" value="1"/>
</dbReference>
<feature type="transmembrane region" description="Helical" evidence="14">
    <location>
        <begin position="138"/>
        <end position="161"/>
    </location>
</feature>
<keyword evidence="7 14" id="KW-0378">Hydrolase</keyword>
<dbReference type="GO" id="GO:0050380">
    <property type="term" value="F:undecaprenyl-diphosphatase activity"/>
    <property type="evidence" value="ECO:0007669"/>
    <property type="project" value="UniProtKB-EC"/>
</dbReference>
<comment type="function">
    <text evidence="14">Catalyzes the dephosphorylation of undecaprenyl diphosphate (UPP). Confers resistance to bacitracin.</text>
</comment>
<keyword evidence="8 14" id="KW-1133">Transmembrane helix</keyword>
<comment type="similarity">
    <text evidence="2 14">Belongs to the UppP family.</text>
</comment>
<dbReference type="Pfam" id="PF02673">
    <property type="entry name" value="BacA"/>
    <property type="match status" value="1"/>
</dbReference>
<dbReference type="InterPro" id="IPR003824">
    <property type="entry name" value="UppP"/>
</dbReference>
<evidence type="ECO:0000256" key="2">
    <source>
        <dbReference type="ARBA" id="ARBA00010621"/>
    </source>
</evidence>
<keyword evidence="14" id="KW-0133">Cell shape</keyword>
<dbReference type="NCBIfam" id="TIGR00753">
    <property type="entry name" value="undec_PP_bacA"/>
    <property type="match status" value="1"/>
</dbReference>
<evidence type="ECO:0000256" key="10">
    <source>
        <dbReference type="ARBA" id="ARBA00023251"/>
    </source>
</evidence>
<name>A0ABT0E759_9GAMM</name>
<evidence type="ECO:0000256" key="5">
    <source>
        <dbReference type="ARBA" id="ARBA00022475"/>
    </source>
</evidence>
<keyword evidence="10 14" id="KW-0046">Antibiotic resistance</keyword>
<evidence type="ECO:0000256" key="13">
    <source>
        <dbReference type="ARBA" id="ARBA00047594"/>
    </source>
</evidence>
<evidence type="ECO:0000256" key="3">
    <source>
        <dbReference type="ARBA" id="ARBA00012374"/>
    </source>
</evidence>
<comment type="miscellaneous">
    <text evidence="14">Bacitracin is thought to be involved in the inhibition of peptidoglycan synthesis by sequestering undecaprenyl diphosphate, thereby reducing the pool of lipid carrier available.</text>
</comment>
<keyword evidence="6 14" id="KW-0812">Transmembrane</keyword>
<organism evidence="15 16">
    <name type="scientific">Alcanivorax quisquiliarum</name>
    <dbReference type="NCBI Taxonomy" id="2933565"/>
    <lineage>
        <taxon>Bacteria</taxon>
        <taxon>Pseudomonadati</taxon>
        <taxon>Pseudomonadota</taxon>
        <taxon>Gammaproteobacteria</taxon>
        <taxon>Oceanospirillales</taxon>
        <taxon>Alcanivoracaceae</taxon>
        <taxon>Alcanivorax</taxon>
    </lineage>
</organism>
<evidence type="ECO:0000256" key="11">
    <source>
        <dbReference type="ARBA" id="ARBA00032707"/>
    </source>
</evidence>
<feature type="transmembrane region" description="Helical" evidence="14">
    <location>
        <begin position="185"/>
        <end position="204"/>
    </location>
</feature>
<dbReference type="NCBIfam" id="NF001393">
    <property type="entry name" value="PRK00281.2-4"/>
    <property type="match status" value="1"/>
</dbReference>
<keyword evidence="9 14" id="KW-0472">Membrane</keyword>
<feature type="transmembrane region" description="Helical" evidence="14">
    <location>
        <begin position="216"/>
        <end position="238"/>
    </location>
</feature>
<evidence type="ECO:0000256" key="8">
    <source>
        <dbReference type="ARBA" id="ARBA00022989"/>
    </source>
</evidence>
<evidence type="ECO:0000256" key="9">
    <source>
        <dbReference type="ARBA" id="ARBA00023136"/>
    </source>
</evidence>
<keyword evidence="16" id="KW-1185">Reference proteome</keyword>
<evidence type="ECO:0000256" key="4">
    <source>
        <dbReference type="ARBA" id="ARBA00021581"/>
    </source>
</evidence>
<dbReference type="RefSeq" id="WP_246951500.1">
    <property type="nucleotide sequence ID" value="NZ_JALKII010000004.1"/>
</dbReference>
<evidence type="ECO:0000313" key="16">
    <source>
        <dbReference type="Proteomes" id="UP001165524"/>
    </source>
</evidence>